<name>A0A4R6TM33_9FLAO</name>
<accession>A0A4R6TM33</accession>
<keyword evidence="2" id="KW-1185">Reference proteome</keyword>
<gene>
    <name evidence="1" type="ORF">CLV82_0381</name>
</gene>
<protein>
    <recommendedName>
        <fullName evidence="3">Membrane or secreted protein</fullName>
    </recommendedName>
</protein>
<dbReference type="RefSeq" id="WP_133642600.1">
    <property type="nucleotide sequence ID" value="NZ_SNYI01000001.1"/>
</dbReference>
<comment type="caution">
    <text evidence="1">The sequence shown here is derived from an EMBL/GenBank/DDBJ whole genome shotgun (WGS) entry which is preliminary data.</text>
</comment>
<reference evidence="1 2" key="1">
    <citation type="submission" date="2019-03" db="EMBL/GenBank/DDBJ databases">
        <title>Genomic Encyclopedia of Archaeal and Bacterial Type Strains, Phase II (KMG-II): from individual species to whole genera.</title>
        <authorList>
            <person name="Goeker M."/>
        </authorList>
    </citation>
    <scope>NUCLEOTIDE SEQUENCE [LARGE SCALE GENOMIC DNA]</scope>
    <source>
        <strain evidence="1 2">DSM 18435</strain>
    </source>
</reference>
<evidence type="ECO:0000313" key="1">
    <source>
        <dbReference type="EMBL" id="TDQ32552.1"/>
    </source>
</evidence>
<evidence type="ECO:0008006" key="3">
    <source>
        <dbReference type="Google" id="ProtNLM"/>
    </source>
</evidence>
<sequence>MKQHTSKNTGRIHSCQGFYNFIFLLVFSTFSASVQAQVNPGVYFAKQEQSGDSIIHELKITGAYMVHSVYELNPPKFIKTLGGPFSLEDGVIEWDLDFNSNHANDGIEKRAIPFRLREGNLNFEGELPLSFQKVKSKEQALDGAWLFATRGPDEGQERRGPSNPRKTLKILQDGYFQWIAFNSRTFEFFGTGGGTYRAKDGKYMEMIRYFSRDPERVGARLDFNYELKGKDWHHTGLNSRGEPLYEIWAKWE</sequence>
<dbReference type="OrthoDB" id="706756at2"/>
<dbReference type="Gene3D" id="2.40.128.490">
    <property type="entry name" value="Uncharacterised protein PF14869, DUF4488"/>
    <property type="match status" value="1"/>
</dbReference>
<dbReference type="EMBL" id="SNYI01000001">
    <property type="protein sequence ID" value="TDQ32552.1"/>
    <property type="molecule type" value="Genomic_DNA"/>
</dbReference>
<dbReference type="AlphaFoldDB" id="A0A4R6TM33"/>
<evidence type="ECO:0000313" key="2">
    <source>
        <dbReference type="Proteomes" id="UP000295468"/>
    </source>
</evidence>
<proteinExistence type="predicted"/>
<dbReference type="Proteomes" id="UP000295468">
    <property type="component" value="Unassembled WGS sequence"/>
</dbReference>
<organism evidence="1 2">
    <name type="scientific">Zeaxanthinibacter enoshimensis</name>
    <dbReference type="NCBI Taxonomy" id="392009"/>
    <lineage>
        <taxon>Bacteria</taxon>
        <taxon>Pseudomonadati</taxon>
        <taxon>Bacteroidota</taxon>
        <taxon>Flavobacteriia</taxon>
        <taxon>Flavobacteriales</taxon>
        <taxon>Flavobacteriaceae</taxon>
        <taxon>Zeaxanthinibacter</taxon>
    </lineage>
</organism>